<dbReference type="Proteomes" id="UP000007799">
    <property type="component" value="Unassembled WGS sequence"/>
</dbReference>
<feature type="compositionally biased region" description="Basic residues" evidence="1">
    <location>
        <begin position="70"/>
        <end position="83"/>
    </location>
</feature>
<gene>
    <name evidence="2" type="ORF">PTSG_12084</name>
</gene>
<evidence type="ECO:0000313" key="3">
    <source>
        <dbReference type="Proteomes" id="UP000007799"/>
    </source>
</evidence>
<accession>F2U5H3</accession>
<dbReference type="EMBL" id="GL832962">
    <property type="protein sequence ID" value="EGD83189.1"/>
    <property type="molecule type" value="Genomic_DNA"/>
</dbReference>
<dbReference type="InParanoid" id="F2U5H3"/>
<dbReference type="GeneID" id="16076133"/>
<protein>
    <submittedName>
        <fullName evidence="2">Uncharacterized protein</fullName>
    </submittedName>
</protein>
<feature type="region of interest" description="Disordered" evidence="1">
    <location>
        <begin position="64"/>
        <end position="83"/>
    </location>
</feature>
<proteinExistence type="predicted"/>
<reference evidence="2" key="1">
    <citation type="submission" date="2009-08" db="EMBL/GenBank/DDBJ databases">
        <title>Annotation of Salpingoeca rosetta.</title>
        <authorList>
            <consortium name="The Broad Institute Genome Sequencing Platform"/>
            <person name="Russ C."/>
            <person name="Cuomo C."/>
            <person name="Burger G."/>
            <person name="Gray M.W."/>
            <person name="Holland P.W.H."/>
            <person name="King N."/>
            <person name="Lang F.B.F."/>
            <person name="Roger A.J."/>
            <person name="Ruiz-Trillo I."/>
            <person name="Young S.K."/>
            <person name="Zeng Q."/>
            <person name="Gargeya S."/>
            <person name="Alvarado L."/>
            <person name="Berlin A."/>
            <person name="Chapman S.B."/>
            <person name="Chen Z."/>
            <person name="Freedman E."/>
            <person name="Gellesch M."/>
            <person name="Goldberg J."/>
            <person name="Griggs A."/>
            <person name="Gujja S."/>
            <person name="Heilman E."/>
            <person name="Heiman D."/>
            <person name="Howarth C."/>
            <person name="Mehta T."/>
            <person name="Neiman D."/>
            <person name="Pearson M."/>
            <person name="Roberts A."/>
            <person name="Saif S."/>
            <person name="Shea T."/>
            <person name="Shenoy N."/>
            <person name="Sisk P."/>
            <person name="Stolte C."/>
            <person name="Sykes S."/>
            <person name="White J."/>
            <person name="Yandava C."/>
            <person name="Haas B."/>
            <person name="Nusbaum C."/>
            <person name="Birren B."/>
        </authorList>
    </citation>
    <scope>NUCLEOTIDE SEQUENCE [LARGE SCALE GENOMIC DNA]</scope>
    <source>
        <strain evidence="2">ATCC 50818</strain>
    </source>
</reference>
<dbReference type="AlphaFoldDB" id="F2U5H3"/>
<name>F2U5H3_SALR5</name>
<dbReference type="KEGG" id="sre:PTSG_12084"/>
<keyword evidence="3" id="KW-1185">Reference proteome</keyword>
<evidence type="ECO:0000313" key="2">
    <source>
        <dbReference type="EMBL" id="EGD83189.1"/>
    </source>
</evidence>
<sequence length="83" mass="9045">MVRMYLVGVLNMPPAECTPSNKKSRVTYRFLGETLCKGGICNALGVGESVFASAMKDILQYKGVTEPPKRGRRAASSKRGARH</sequence>
<evidence type="ECO:0000256" key="1">
    <source>
        <dbReference type="SAM" id="MobiDB-lite"/>
    </source>
</evidence>
<dbReference type="RefSeq" id="XP_004995553.1">
    <property type="nucleotide sequence ID" value="XM_004995496.1"/>
</dbReference>
<organism evidence="3">
    <name type="scientific">Salpingoeca rosetta (strain ATCC 50818 / BSB-021)</name>
    <dbReference type="NCBI Taxonomy" id="946362"/>
    <lineage>
        <taxon>Eukaryota</taxon>
        <taxon>Choanoflagellata</taxon>
        <taxon>Craspedida</taxon>
        <taxon>Salpingoecidae</taxon>
        <taxon>Salpingoeca</taxon>
    </lineage>
</organism>